<feature type="domain" description="VOC" evidence="1">
    <location>
        <begin position="7"/>
        <end position="129"/>
    </location>
</feature>
<dbReference type="InterPro" id="IPR037523">
    <property type="entry name" value="VOC_core"/>
</dbReference>
<dbReference type="Pfam" id="PF00903">
    <property type="entry name" value="Glyoxalase"/>
    <property type="match status" value="1"/>
</dbReference>
<dbReference type="InterPro" id="IPR004360">
    <property type="entry name" value="Glyas_Fos-R_dOase_dom"/>
</dbReference>
<sequence>MAIGMTKLLHIKLPVTDLQHSVDWYCRLMDLALAYEFVEDGELRGAVLRSEEGGFNVALRLRQYCASASDLTGFDVVGMHMESRESLAVVRERCAALGAECTGIQDRAPHEAVVDVTDPDGTILRFYWMDLASAPTAFQGVEFRGDGPPELVAEPRLTAPAVLGR</sequence>
<dbReference type="RefSeq" id="WP_274190851.1">
    <property type="nucleotide sequence ID" value="NZ_BAABHN010000039.1"/>
</dbReference>
<name>A0ABV9RJA7_9PSEU</name>
<protein>
    <submittedName>
        <fullName evidence="2">VOC family protein</fullName>
    </submittedName>
</protein>
<reference evidence="3" key="1">
    <citation type="journal article" date="2019" name="Int. J. Syst. Evol. Microbiol.">
        <title>The Global Catalogue of Microorganisms (GCM) 10K type strain sequencing project: providing services to taxonomists for standard genome sequencing and annotation.</title>
        <authorList>
            <consortium name="The Broad Institute Genomics Platform"/>
            <consortium name="The Broad Institute Genome Sequencing Center for Infectious Disease"/>
            <person name="Wu L."/>
            <person name="Ma J."/>
        </authorList>
    </citation>
    <scope>NUCLEOTIDE SEQUENCE [LARGE SCALE GENOMIC DNA]</scope>
    <source>
        <strain evidence="3">CCUG 50347</strain>
    </source>
</reference>
<proteinExistence type="predicted"/>
<dbReference type="CDD" id="cd06587">
    <property type="entry name" value="VOC"/>
    <property type="match status" value="1"/>
</dbReference>
<dbReference type="Proteomes" id="UP001595909">
    <property type="component" value="Unassembled WGS sequence"/>
</dbReference>
<dbReference type="SUPFAM" id="SSF54593">
    <property type="entry name" value="Glyoxalase/Bleomycin resistance protein/Dihydroxybiphenyl dioxygenase"/>
    <property type="match status" value="1"/>
</dbReference>
<evidence type="ECO:0000259" key="1">
    <source>
        <dbReference type="PROSITE" id="PS51819"/>
    </source>
</evidence>
<evidence type="ECO:0000313" key="3">
    <source>
        <dbReference type="Proteomes" id="UP001595909"/>
    </source>
</evidence>
<gene>
    <name evidence="2" type="ORF">ACFPEL_17905</name>
</gene>
<dbReference type="PROSITE" id="PS51819">
    <property type="entry name" value="VOC"/>
    <property type="match status" value="1"/>
</dbReference>
<evidence type="ECO:0000313" key="2">
    <source>
        <dbReference type="EMBL" id="MFC4834296.1"/>
    </source>
</evidence>
<accession>A0ABV9RJA7</accession>
<comment type="caution">
    <text evidence="2">The sequence shown here is derived from an EMBL/GenBank/DDBJ whole genome shotgun (WGS) entry which is preliminary data.</text>
</comment>
<dbReference type="InterPro" id="IPR029068">
    <property type="entry name" value="Glyas_Bleomycin-R_OHBP_Dase"/>
</dbReference>
<dbReference type="EMBL" id="JBHSIM010000039">
    <property type="protein sequence ID" value="MFC4834296.1"/>
    <property type="molecule type" value="Genomic_DNA"/>
</dbReference>
<organism evidence="2 3">
    <name type="scientific">Actinomycetospora chibensis</name>
    <dbReference type="NCBI Taxonomy" id="663606"/>
    <lineage>
        <taxon>Bacteria</taxon>
        <taxon>Bacillati</taxon>
        <taxon>Actinomycetota</taxon>
        <taxon>Actinomycetes</taxon>
        <taxon>Pseudonocardiales</taxon>
        <taxon>Pseudonocardiaceae</taxon>
        <taxon>Actinomycetospora</taxon>
    </lineage>
</organism>
<dbReference type="Gene3D" id="3.10.180.10">
    <property type="entry name" value="2,3-Dihydroxybiphenyl 1,2-Dioxygenase, domain 1"/>
    <property type="match status" value="1"/>
</dbReference>
<keyword evidence="3" id="KW-1185">Reference proteome</keyword>